<keyword evidence="4 11" id="KW-0812">Transmembrane</keyword>
<keyword evidence="7 11" id="KW-0472">Membrane</keyword>
<keyword evidence="8 12" id="KW-0675">Receptor</keyword>
<evidence type="ECO:0000256" key="3">
    <source>
        <dbReference type="ARBA" id="ARBA00022507"/>
    </source>
</evidence>
<name>A0A0U2JD90_9BASI</name>
<feature type="transmembrane region" description="Helical" evidence="11">
    <location>
        <begin position="203"/>
        <end position="226"/>
    </location>
</feature>
<dbReference type="PRINTS" id="PR00899">
    <property type="entry name" value="GPCRSTE3"/>
</dbReference>
<organism evidence="12">
    <name type="scientific">Ustilago esculenta</name>
    <dbReference type="NCBI Taxonomy" id="185366"/>
    <lineage>
        <taxon>Eukaryota</taxon>
        <taxon>Fungi</taxon>
        <taxon>Dikarya</taxon>
        <taxon>Basidiomycota</taxon>
        <taxon>Ustilaginomycotina</taxon>
        <taxon>Ustilaginomycetes</taxon>
        <taxon>Ustilaginales</taxon>
        <taxon>Ustilaginaceae</taxon>
        <taxon>Ustilago</taxon>
    </lineage>
</organism>
<dbReference type="PRINTS" id="PR00900">
    <property type="entry name" value="PHEROMONEAR"/>
</dbReference>
<keyword evidence="5 11" id="KW-1133">Transmembrane helix</keyword>
<proteinExistence type="inferred from homology"/>
<keyword evidence="6" id="KW-0297">G-protein coupled receptor</keyword>
<evidence type="ECO:0000256" key="6">
    <source>
        <dbReference type="ARBA" id="ARBA00023040"/>
    </source>
</evidence>
<feature type="transmembrane region" description="Helical" evidence="11">
    <location>
        <begin position="6"/>
        <end position="23"/>
    </location>
</feature>
<keyword evidence="3" id="KW-0589">Pheromone response</keyword>
<evidence type="ECO:0000313" key="12">
    <source>
        <dbReference type="EMBL" id="ALS87617.1"/>
    </source>
</evidence>
<evidence type="ECO:0000256" key="1">
    <source>
        <dbReference type="ARBA" id="ARBA00004141"/>
    </source>
</evidence>
<dbReference type="Gene3D" id="1.20.1070.10">
    <property type="entry name" value="Rhodopsin 7-helix transmembrane proteins"/>
    <property type="match status" value="1"/>
</dbReference>
<feature type="transmembrane region" description="Helical" evidence="11">
    <location>
        <begin position="110"/>
        <end position="131"/>
    </location>
</feature>
<evidence type="ECO:0000256" key="8">
    <source>
        <dbReference type="ARBA" id="ARBA00023170"/>
    </source>
</evidence>
<evidence type="ECO:0000256" key="9">
    <source>
        <dbReference type="ARBA" id="ARBA00023224"/>
    </source>
</evidence>
<dbReference type="PANTHER" id="PTHR28097:SF1">
    <property type="entry name" value="PHEROMONE A FACTOR RECEPTOR"/>
    <property type="match status" value="1"/>
</dbReference>
<dbReference type="InterPro" id="IPR001546">
    <property type="entry name" value="GPCR_Pheromne_A_rcpt"/>
</dbReference>
<dbReference type="GO" id="GO:0005886">
    <property type="term" value="C:plasma membrane"/>
    <property type="evidence" value="ECO:0007669"/>
    <property type="project" value="TreeGrafter"/>
</dbReference>
<evidence type="ECO:0000256" key="7">
    <source>
        <dbReference type="ARBA" id="ARBA00023136"/>
    </source>
</evidence>
<dbReference type="Pfam" id="PF02076">
    <property type="entry name" value="STE3"/>
    <property type="match status" value="1"/>
</dbReference>
<protein>
    <submittedName>
        <fullName evidence="12">Pheromone receptor 1</fullName>
    </submittedName>
    <submittedName>
        <fullName evidence="13">Pheromone receptor a1</fullName>
    </submittedName>
</protein>
<reference evidence="13" key="2">
    <citation type="submission" date="2018-10" db="EMBL/GenBank/DDBJ databases">
        <title>The mating type loci of Ustilago esculenta is essential for mating and development.</title>
        <authorList>
            <person name="Zhang Y."/>
            <person name="Yin Y."/>
            <person name="Hu P."/>
            <person name="Yu J."/>
            <person name="Xia W."/>
            <person name="Ge Q."/>
            <person name="Cao Q."/>
            <person name="Cui H."/>
            <person name="Yu X."/>
            <person name="Ye Z."/>
        </authorList>
    </citation>
    <scope>NUCLEOTIDE SEQUENCE</scope>
</reference>
<comment type="similarity">
    <text evidence="2">Belongs to the G-protein coupled receptor 4 family.</text>
</comment>
<gene>
    <name evidence="12" type="primary">Pra1</name>
    <name evidence="13" type="synonym">pra1</name>
</gene>
<feature type="region of interest" description="Disordered" evidence="10">
    <location>
        <begin position="340"/>
        <end position="360"/>
    </location>
</feature>
<keyword evidence="9" id="KW-0807">Transducer</keyword>
<feature type="transmembrane region" description="Helical" evidence="11">
    <location>
        <begin position="269"/>
        <end position="290"/>
    </location>
</feature>
<dbReference type="GO" id="GO:0000750">
    <property type="term" value="P:pheromone-dependent signal transduction involved in conjugation with cellular fusion"/>
    <property type="evidence" value="ECO:0007669"/>
    <property type="project" value="TreeGrafter"/>
</dbReference>
<reference evidence="12" key="1">
    <citation type="submission" date="2015-07" db="EMBL/GenBank/DDBJ databases">
        <authorList>
            <person name="Cajimat M.N.B."/>
            <person name="Milazzo M.L."/>
            <person name="Fulhorst C.F."/>
        </authorList>
    </citation>
    <scope>NUCLEOTIDE SEQUENCE</scope>
</reference>
<comment type="subcellular location">
    <subcellularLocation>
        <location evidence="1">Membrane</location>
        <topology evidence="1">Multi-pass membrane protein</topology>
    </subcellularLocation>
</comment>
<dbReference type="EMBL" id="KT343774">
    <property type="protein sequence ID" value="ALS87617.1"/>
    <property type="molecule type" value="Genomic_DNA"/>
</dbReference>
<dbReference type="GO" id="GO:0004933">
    <property type="term" value="F:mating-type a-factor pheromone receptor activity"/>
    <property type="evidence" value="ECO:0007669"/>
    <property type="project" value="InterPro"/>
</dbReference>
<evidence type="ECO:0000256" key="4">
    <source>
        <dbReference type="ARBA" id="ARBA00022692"/>
    </source>
</evidence>
<evidence type="ECO:0000256" key="5">
    <source>
        <dbReference type="ARBA" id="ARBA00022989"/>
    </source>
</evidence>
<feature type="transmembrane region" description="Helical" evidence="11">
    <location>
        <begin position="151"/>
        <end position="182"/>
    </location>
</feature>
<dbReference type="AlphaFoldDB" id="A0A0U2JD90"/>
<evidence type="ECO:0000256" key="10">
    <source>
        <dbReference type="SAM" id="MobiDB-lite"/>
    </source>
</evidence>
<dbReference type="CDD" id="cd14966">
    <property type="entry name" value="7tmD_STE3"/>
    <property type="match status" value="1"/>
</dbReference>
<sequence>MLDHVSPFLSLLASVLVFMPLAWHVKSRNVGTIVLSIWLILGNLDNFINSMVWWNTTANKAPGFCEISIRLRHALFVAIPASNLVIARKLESIASTRQVRASAADRKKSVIIDLLISVGVPVIYVSLMIVNQSNRYGIVEEAGCWPILVPSWVWVLLVAVPVVLISLCSAVYSVVAFRWFWIRRRQFQAVLASSASTINKSRYVRLLMLTAIDMLLFFPVYVGAIATEIKHAITTPYGSWSSVHSGFSQVLSFPAAAIEMQSSFRRNLILSRLVCPLSAYIFFAMFGLGLEARQGYKNAFGRLLVFFKLRKESKPAVPEPIVADIEVVTFQSHDPYAVAETSPYSEKSGADTPKYEDSWK</sequence>
<evidence type="ECO:0000256" key="2">
    <source>
        <dbReference type="ARBA" id="ARBA00011085"/>
    </source>
</evidence>
<evidence type="ECO:0000256" key="11">
    <source>
        <dbReference type="SAM" id="Phobius"/>
    </source>
</evidence>
<dbReference type="EMBL" id="MK097137">
    <property type="protein sequence ID" value="QBH70111.1"/>
    <property type="molecule type" value="Genomic_DNA"/>
</dbReference>
<feature type="transmembrane region" description="Helical" evidence="11">
    <location>
        <begin position="30"/>
        <end position="53"/>
    </location>
</feature>
<accession>A0A0U2JD90</accession>
<dbReference type="PANTHER" id="PTHR28097">
    <property type="entry name" value="PHEROMONE A FACTOR RECEPTOR"/>
    <property type="match status" value="1"/>
</dbReference>
<dbReference type="InterPro" id="IPR001499">
    <property type="entry name" value="GPCR_STE3"/>
</dbReference>
<evidence type="ECO:0000313" key="13">
    <source>
        <dbReference type="EMBL" id="QBH70111.1"/>
    </source>
</evidence>
<feature type="transmembrane region" description="Helical" evidence="11">
    <location>
        <begin position="73"/>
        <end position="90"/>
    </location>
</feature>